<keyword evidence="8" id="KW-1185">Reference proteome</keyword>
<keyword evidence="5" id="KW-0539">Nucleus</keyword>
<evidence type="ECO:0000256" key="6">
    <source>
        <dbReference type="SAM" id="MobiDB-lite"/>
    </source>
</evidence>
<evidence type="ECO:0000256" key="5">
    <source>
        <dbReference type="ARBA" id="ARBA00023242"/>
    </source>
</evidence>
<gene>
    <name evidence="7" type="ORF">INT43_002660</name>
</gene>
<feature type="compositionally biased region" description="Basic and acidic residues" evidence="6">
    <location>
        <begin position="64"/>
        <end position="120"/>
    </location>
</feature>
<dbReference type="InterPro" id="IPR019340">
    <property type="entry name" value="Histone_AcTrfase_su3"/>
</dbReference>
<dbReference type="Pfam" id="PF10198">
    <property type="entry name" value="Ada3"/>
    <property type="match status" value="1"/>
</dbReference>
<organism evidence="7 8">
    <name type="scientific">Mortierella isabellina</name>
    <name type="common">Filamentous fungus</name>
    <name type="synonym">Umbelopsis isabellina</name>
    <dbReference type="NCBI Taxonomy" id="91625"/>
    <lineage>
        <taxon>Eukaryota</taxon>
        <taxon>Fungi</taxon>
        <taxon>Fungi incertae sedis</taxon>
        <taxon>Mucoromycota</taxon>
        <taxon>Mucoromycotina</taxon>
        <taxon>Umbelopsidomycetes</taxon>
        <taxon>Umbelopsidales</taxon>
        <taxon>Umbelopsidaceae</taxon>
        <taxon>Umbelopsis</taxon>
    </lineage>
</organism>
<comment type="subcellular location">
    <subcellularLocation>
        <location evidence="1">Nucleus</location>
    </subcellularLocation>
</comment>
<dbReference type="PANTHER" id="PTHR13556">
    <property type="entry name" value="TRANSCRIPTIONAL ADAPTER 3-RELATED"/>
    <property type="match status" value="1"/>
</dbReference>
<feature type="compositionally biased region" description="Basic and acidic residues" evidence="6">
    <location>
        <begin position="159"/>
        <end position="176"/>
    </location>
</feature>
<feature type="region of interest" description="Disordered" evidence="6">
    <location>
        <begin position="400"/>
        <end position="420"/>
    </location>
</feature>
<evidence type="ECO:0000256" key="1">
    <source>
        <dbReference type="ARBA" id="ARBA00004123"/>
    </source>
</evidence>
<feature type="region of interest" description="Disordered" evidence="6">
    <location>
        <begin position="61"/>
        <end position="238"/>
    </location>
</feature>
<dbReference type="AlphaFoldDB" id="A0A8H7Q503"/>
<feature type="compositionally biased region" description="Basic and acidic residues" evidence="6">
    <location>
        <begin position="200"/>
        <end position="210"/>
    </location>
</feature>
<evidence type="ECO:0000256" key="4">
    <source>
        <dbReference type="ARBA" id="ARBA00023163"/>
    </source>
</evidence>
<feature type="compositionally biased region" description="Basic residues" evidence="6">
    <location>
        <begin position="215"/>
        <end position="227"/>
    </location>
</feature>
<feature type="compositionally biased region" description="Polar residues" evidence="6">
    <location>
        <begin position="177"/>
        <end position="186"/>
    </location>
</feature>
<name>A0A8H7Q503_MORIS</name>
<keyword evidence="4" id="KW-0804">Transcription</keyword>
<dbReference type="GO" id="GO:0005634">
    <property type="term" value="C:nucleus"/>
    <property type="evidence" value="ECO:0007669"/>
    <property type="project" value="UniProtKB-SubCell"/>
</dbReference>
<comment type="similarity">
    <text evidence="2">Belongs to the NGG1 family.</text>
</comment>
<dbReference type="Proteomes" id="UP000654370">
    <property type="component" value="Unassembled WGS sequence"/>
</dbReference>
<keyword evidence="3" id="KW-0805">Transcription regulation</keyword>
<accession>A0A8H7Q503</accession>
<protein>
    <recommendedName>
        <fullName evidence="9">Histone acetyltransferases subunit 3</fullName>
    </recommendedName>
</protein>
<dbReference type="GO" id="GO:0000124">
    <property type="term" value="C:SAGA complex"/>
    <property type="evidence" value="ECO:0007669"/>
    <property type="project" value="TreeGrafter"/>
</dbReference>
<dbReference type="GO" id="GO:0003713">
    <property type="term" value="F:transcription coactivator activity"/>
    <property type="evidence" value="ECO:0007669"/>
    <property type="project" value="TreeGrafter"/>
</dbReference>
<sequence length="585" mass="67947">MEKDSRQFLQYQSPTPVAPEIVNHYKHARQTSGQHTPKLSSIPGLVELISIKENLEKLLPPTESRQRQFRKDAQFVEKWRKGREVSDKRKERLPDPDIKSGSKNEETQKHSDTDNIKEESIDQVYQFEKSSTNSKKRKEREDKESQDSADSASPLVKIKKIESEKGTDSQEERNDNESSTSHNSSAAVPRKTTSKGNYLKKNEQRNKINGEFKSPSHKNSHQPHRNGQKTNQKPKNQPIEVDLIRVKSKDQIPIQTFWNAMDPYFKSFSESEREYLMEEGDNVKPYLIPPLGPYYLDTWAEEERMLVPSFEGTSRHSRSPSLPSRNFFDLNGHAEKRRYLESPDQLTDEYVSHHDLGCGNLTERLMSSLLQESVISADELDGFGVTDNDTFSVDEKSNMMHDSLHTNGDYHTPEPSHEPPERILNFEERLRRELRYAGLLIEDEIDWETREDDEVCAEMRKLQKGLKEQVNFNINRKKKLLKLVESQLQYEQYKQILDGLDTQIEQSYLKRYQRNQKSKKKALALLPKPMLPDNAIYTMEKRRTWVNSIGAIFQGRNMVMPTQSVYEDSELSSNSEKENGTTTQT</sequence>
<dbReference type="OrthoDB" id="1232at2759"/>
<proteinExistence type="inferred from homology"/>
<evidence type="ECO:0000256" key="2">
    <source>
        <dbReference type="ARBA" id="ARBA00005330"/>
    </source>
</evidence>
<evidence type="ECO:0000313" key="7">
    <source>
        <dbReference type="EMBL" id="KAG2186222.1"/>
    </source>
</evidence>
<feature type="region of interest" description="Disordered" evidence="6">
    <location>
        <begin position="565"/>
        <end position="585"/>
    </location>
</feature>
<evidence type="ECO:0000256" key="3">
    <source>
        <dbReference type="ARBA" id="ARBA00023015"/>
    </source>
</evidence>
<dbReference type="PANTHER" id="PTHR13556:SF2">
    <property type="entry name" value="TRANSCRIPTIONAL ADAPTER 3"/>
    <property type="match status" value="1"/>
</dbReference>
<dbReference type="EMBL" id="JAEPQZ010000001">
    <property type="protein sequence ID" value="KAG2186222.1"/>
    <property type="molecule type" value="Genomic_DNA"/>
</dbReference>
<comment type="caution">
    <text evidence="7">The sequence shown here is derived from an EMBL/GenBank/DDBJ whole genome shotgun (WGS) entry which is preliminary data.</text>
</comment>
<reference evidence="7" key="1">
    <citation type="submission" date="2020-12" db="EMBL/GenBank/DDBJ databases">
        <title>Metabolic potential, ecology and presence of endohyphal bacteria is reflected in genomic diversity of Mucoromycotina.</title>
        <authorList>
            <person name="Muszewska A."/>
            <person name="Okrasinska A."/>
            <person name="Steczkiewicz K."/>
            <person name="Drgas O."/>
            <person name="Orlowska M."/>
            <person name="Perlinska-Lenart U."/>
            <person name="Aleksandrzak-Piekarczyk T."/>
            <person name="Szatraj K."/>
            <person name="Zielenkiewicz U."/>
            <person name="Pilsyk S."/>
            <person name="Malc E."/>
            <person name="Mieczkowski P."/>
            <person name="Kruszewska J.S."/>
            <person name="Biernat P."/>
            <person name="Pawlowska J."/>
        </authorList>
    </citation>
    <scope>NUCLEOTIDE SEQUENCE</scope>
    <source>
        <strain evidence="7">WA0000067209</strain>
    </source>
</reference>
<evidence type="ECO:0000313" key="8">
    <source>
        <dbReference type="Proteomes" id="UP000654370"/>
    </source>
</evidence>
<dbReference type="GO" id="GO:0006357">
    <property type="term" value="P:regulation of transcription by RNA polymerase II"/>
    <property type="evidence" value="ECO:0007669"/>
    <property type="project" value="TreeGrafter"/>
</dbReference>
<evidence type="ECO:0008006" key="9">
    <source>
        <dbReference type="Google" id="ProtNLM"/>
    </source>
</evidence>
<feature type="compositionally biased region" description="Basic and acidic residues" evidence="6">
    <location>
        <begin position="411"/>
        <end position="420"/>
    </location>
</feature>